<evidence type="ECO:0000256" key="7">
    <source>
        <dbReference type="RuleBase" id="RU000481"/>
    </source>
</evidence>
<keyword evidence="5 7" id="KW-0808">Transferase</keyword>
<dbReference type="Pfam" id="PF00155">
    <property type="entry name" value="Aminotran_1_2"/>
    <property type="match status" value="1"/>
</dbReference>
<comment type="subunit">
    <text evidence="3">Homodimer.</text>
</comment>
<dbReference type="GO" id="GO:0004069">
    <property type="term" value="F:L-aspartate:2-oxoglutarate aminotransferase activity"/>
    <property type="evidence" value="ECO:0007669"/>
    <property type="project" value="TreeGrafter"/>
</dbReference>
<dbReference type="PROSITE" id="PS00105">
    <property type="entry name" value="AA_TRANSFER_CLASS_1"/>
    <property type="match status" value="1"/>
</dbReference>
<dbReference type="Gene3D" id="3.40.640.10">
    <property type="entry name" value="Type I PLP-dependent aspartate aminotransferase-like (Major domain)"/>
    <property type="match status" value="1"/>
</dbReference>
<keyword evidence="6" id="KW-0663">Pyridoxal phosphate</keyword>
<dbReference type="NCBIfam" id="NF006719">
    <property type="entry name" value="PRK09257.1"/>
    <property type="match status" value="1"/>
</dbReference>
<comment type="similarity">
    <text evidence="2 7">Belongs to the class-I pyridoxal-phosphate-dependent aminotransferase family.</text>
</comment>
<evidence type="ECO:0000313" key="9">
    <source>
        <dbReference type="EMBL" id="HDX32543.1"/>
    </source>
</evidence>
<comment type="cofactor">
    <cofactor evidence="1 7">
        <name>pyridoxal 5'-phosphate</name>
        <dbReference type="ChEBI" id="CHEBI:597326"/>
    </cofactor>
</comment>
<dbReference type="InterPro" id="IPR015424">
    <property type="entry name" value="PyrdxlP-dep_Trfase"/>
</dbReference>
<dbReference type="GO" id="GO:0033585">
    <property type="term" value="P:L-phenylalanine biosynthetic process from chorismate via phenylpyruvate"/>
    <property type="evidence" value="ECO:0007669"/>
    <property type="project" value="TreeGrafter"/>
</dbReference>
<dbReference type="InterPro" id="IPR015422">
    <property type="entry name" value="PyrdxlP-dep_Trfase_small"/>
</dbReference>
<dbReference type="SUPFAM" id="SSF53383">
    <property type="entry name" value="PLP-dependent transferases"/>
    <property type="match status" value="1"/>
</dbReference>
<evidence type="ECO:0000256" key="1">
    <source>
        <dbReference type="ARBA" id="ARBA00001933"/>
    </source>
</evidence>
<dbReference type="Gene3D" id="3.90.1150.10">
    <property type="entry name" value="Aspartate Aminotransferase, domain 1"/>
    <property type="match status" value="1"/>
</dbReference>
<gene>
    <name evidence="9" type="ORF">ENQ20_13800</name>
</gene>
<dbReference type="InterPro" id="IPR015421">
    <property type="entry name" value="PyrdxlP-dep_Trfase_major"/>
</dbReference>
<keyword evidence="4 7" id="KW-0032">Aminotransferase</keyword>
<dbReference type="InterPro" id="IPR000796">
    <property type="entry name" value="Asp_trans"/>
</dbReference>
<dbReference type="EC" id="2.6.1.-" evidence="7"/>
<dbReference type="InterPro" id="IPR004838">
    <property type="entry name" value="NHTrfase_class1_PyrdxlP-BS"/>
</dbReference>
<protein>
    <recommendedName>
        <fullName evidence="7">Aminotransferase</fullName>
        <ecNumber evidence="7">2.6.1.-</ecNumber>
    </recommendedName>
</protein>
<proteinExistence type="inferred from homology"/>
<evidence type="ECO:0000256" key="5">
    <source>
        <dbReference type="ARBA" id="ARBA00022679"/>
    </source>
</evidence>
<dbReference type="GO" id="GO:0005829">
    <property type="term" value="C:cytosol"/>
    <property type="evidence" value="ECO:0007669"/>
    <property type="project" value="TreeGrafter"/>
</dbReference>
<evidence type="ECO:0000256" key="3">
    <source>
        <dbReference type="ARBA" id="ARBA00011738"/>
    </source>
</evidence>
<evidence type="ECO:0000256" key="2">
    <source>
        <dbReference type="ARBA" id="ARBA00007441"/>
    </source>
</evidence>
<sequence length="400" mass="43571">MFDSLTLAPPDPILGLTETFKKDPNPNKINLGVGVYKDAKGRTPVLASVKRAEERLLAAEQTKNYLSIEGDPAFNTATQALLFGDDHPLVREGRVVTAQAPGGTGALRVAAEFIASTLNARTVWLSDPTWPNHPNVFQAAGFKTATYPYFDKLTNGVNFDGMMAALNQIPAGDVVVLHGCCHNPTGVDFTPAQWEAVAEVLARRGLLPLVDFAYQGFADGLQEDARGLHILVKHCPNLLIASSYSKNFGLYNERVGALTLVAGTPGAAETALSHIKRVVRANYSNPPAHGAAIVATVLHDDELKRLWEDEVRQMRDRINTMRHLFVETLQEKGVKQDFSFIARQRGMFSFSGLTPEQVKTLRDRYSIYIVGSGRISVAGMTEDNMDYLCSAIAAVLDAAS</sequence>
<dbReference type="AlphaFoldDB" id="A0A7C1JBY1"/>
<dbReference type="PRINTS" id="PR00799">
    <property type="entry name" value="TRANSAMINASE"/>
</dbReference>
<name>A0A7C1JBY1_9CHLR</name>
<dbReference type="PANTHER" id="PTHR11879:SF22">
    <property type="entry name" value="ASPARTATE AMINOTRANSFERASE, MITOCHONDRIAL"/>
    <property type="match status" value="1"/>
</dbReference>
<dbReference type="GO" id="GO:0030170">
    <property type="term" value="F:pyridoxal phosphate binding"/>
    <property type="evidence" value="ECO:0007669"/>
    <property type="project" value="InterPro"/>
</dbReference>
<comment type="caution">
    <text evidence="9">The sequence shown here is derived from an EMBL/GenBank/DDBJ whole genome shotgun (WGS) entry which is preliminary data.</text>
</comment>
<accession>A0A7C1JBY1</accession>
<dbReference type="GO" id="GO:0042802">
    <property type="term" value="F:identical protein binding"/>
    <property type="evidence" value="ECO:0007669"/>
    <property type="project" value="TreeGrafter"/>
</dbReference>
<feature type="domain" description="Aminotransferase class I/classII large" evidence="8">
    <location>
        <begin position="27"/>
        <end position="392"/>
    </location>
</feature>
<dbReference type="PANTHER" id="PTHR11879">
    <property type="entry name" value="ASPARTATE AMINOTRANSFERASE"/>
    <property type="match status" value="1"/>
</dbReference>
<dbReference type="GO" id="GO:0004838">
    <property type="term" value="F:L-tyrosine-2-oxoglutarate transaminase activity"/>
    <property type="evidence" value="ECO:0007669"/>
    <property type="project" value="TreeGrafter"/>
</dbReference>
<reference evidence="9" key="1">
    <citation type="journal article" date="2020" name="mSystems">
        <title>Genome- and Community-Level Interaction Insights into Carbon Utilization and Element Cycling Functions of Hydrothermarchaeota in Hydrothermal Sediment.</title>
        <authorList>
            <person name="Zhou Z."/>
            <person name="Liu Y."/>
            <person name="Xu W."/>
            <person name="Pan J."/>
            <person name="Luo Z.H."/>
            <person name="Li M."/>
        </authorList>
    </citation>
    <scope>NUCLEOTIDE SEQUENCE [LARGE SCALE GENOMIC DNA]</scope>
    <source>
        <strain evidence="9">SpSt-289</strain>
    </source>
</reference>
<organism evidence="9">
    <name type="scientific">Caldilinea aerophila</name>
    <dbReference type="NCBI Taxonomy" id="133453"/>
    <lineage>
        <taxon>Bacteria</taxon>
        <taxon>Bacillati</taxon>
        <taxon>Chloroflexota</taxon>
        <taxon>Caldilineae</taxon>
        <taxon>Caldilineales</taxon>
        <taxon>Caldilineaceae</taxon>
        <taxon>Caldilinea</taxon>
    </lineage>
</organism>
<dbReference type="FunFam" id="3.90.1150.10:FF:000001">
    <property type="entry name" value="Aspartate aminotransferase"/>
    <property type="match status" value="1"/>
</dbReference>
<dbReference type="FunFam" id="3.40.640.10:FF:000015">
    <property type="entry name" value="Aspartate aminotransferase"/>
    <property type="match status" value="1"/>
</dbReference>
<evidence type="ECO:0000259" key="8">
    <source>
        <dbReference type="Pfam" id="PF00155"/>
    </source>
</evidence>
<evidence type="ECO:0000256" key="4">
    <source>
        <dbReference type="ARBA" id="ARBA00022576"/>
    </source>
</evidence>
<dbReference type="CDD" id="cd00609">
    <property type="entry name" value="AAT_like"/>
    <property type="match status" value="1"/>
</dbReference>
<dbReference type="EMBL" id="DSMG01000141">
    <property type="protein sequence ID" value="HDX32543.1"/>
    <property type="molecule type" value="Genomic_DNA"/>
</dbReference>
<evidence type="ECO:0000256" key="6">
    <source>
        <dbReference type="ARBA" id="ARBA00022898"/>
    </source>
</evidence>
<dbReference type="InterPro" id="IPR004839">
    <property type="entry name" value="Aminotransferase_I/II_large"/>
</dbReference>